<accession>A0ABP8K2V6</accession>
<name>A0ABP8K2V6_9ACTN</name>
<reference evidence="2" key="1">
    <citation type="journal article" date="2019" name="Int. J. Syst. Evol. Microbiol.">
        <title>The Global Catalogue of Microorganisms (GCM) 10K type strain sequencing project: providing services to taxonomists for standard genome sequencing and annotation.</title>
        <authorList>
            <consortium name="The Broad Institute Genomics Platform"/>
            <consortium name="The Broad Institute Genome Sequencing Center for Infectious Disease"/>
            <person name="Wu L."/>
            <person name="Ma J."/>
        </authorList>
    </citation>
    <scope>NUCLEOTIDE SEQUENCE [LARGE SCALE GENOMIC DNA]</scope>
    <source>
        <strain evidence="2">JCM 17688</strain>
    </source>
</reference>
<proteinExistence type="predicted"/>
<protein>
    <submittedName>
        <fullName evidence="1">Uncharacterized protein</fullName>
    </submittedName>
</protein>
<organism evidence="1 2">
    <name type="scientific">Tsukamurella soli</name>
    <dbReference type="NCBI Taxonomy" id="644556"/>
    <lineage>
        <taxon>Bacteria</taxon>
        <taxon>Bacillati</taxon>
        <taxon>Actinomycetota</taxon>
        <taxon>Actinomycetes</taxon>
        <taxon>Mycobacteriales</taxon>
        <taxon>Tsukamurellaceae</taxon>
        <taxon>Tsukamurella</taxon>
    </lineage>
</organism>
<comment type="caution">
    <text evidence="1">The sequence shown here is derived from an EMBL/GenBank/DDBJ whole genome shotgun (WGS) entry which is preliminary data.</text>
</comment>
<dbReference type="EMBL" id="BAABFR010000070">
    <property type="protein sequence ID" value="GAA4399472.1"/>
    <property type="molecule type" value="Genomic_DNA"/>
</dbReference>
<evidence type="ECO:0000313" key="1">
    <source>
        <dbReference type="EMBL" id="GAA4399472.1"/>
    </source>
</evidence>
<keyword evidence="2" id="KW-1185">Reference proteome</keyword>
<dbReference type="Proteomes" id="UP001500635">
    <property type="component" value="Unassembled WGS sequence"/>
</dbReference>
<sequence>MERIRGSRVRGVGPFDGVQSRRVVRAHSRLPLLRGCDRLVRSAEVVLARHGGELAGTTLLDEMDEWERLSRSTDFS</sequence>
<gene>
    <name evidence="1" type="ORF">GCM10023147_36880</name>
</gene>
<evidence type="ECO:0000313" key="2">
    <source>
        <dbReference type="Proteomes" id="UP001500635"/>
    </source>
</evidence>